<dbReference type="PANTHER" id="PTHR46283">
    <property type="entry name" value="E3 UBIQUITIN-PROTEIN LIGASE MARCH5"/>
    <property type="match status" value="1"/>
</dbReference>
<dbReference type="Proteomes" id="UP000807306">
    <property type="component" value="Unassembled WGS sequence"/>
</dbReference>
<feature type="transmembrane region" description="Helical" evidence="9">
    <location>
        <begin position="121"/>
        <end position="150"/>
    </location>
</feature>
<keyword evidence="5" id="KW-0862">Zinc</keyword>
<dbReference type="InterPro" id="IPR011016">
    <property type="entry name" value="Znf_RING-CH"/>
</dbReference>
<dbReference type="InterPro" id="IPR013083">
    <property type="entry name" value="Znf_RING/FYVE/PHD"/>
</dbReference>
<organism evidence="11 12">
    <name type="scientific">Crepidotus variabilis</name>
    <dbReference type="NCBI Taxonomy" id="179855"/>
    <lineage>
        <taxon>Eukaryota</taxon>
        <taxon>Fungi</taxon>
        <taxon>Dikarya</taxon>
        <taxon>Basidiomycota</taxon>
        <taxon>Agaricomycotina</taxon>
        <taxon>Agaricomycetes</taxon>
        <taxon>Agaricomycetidae</taxon>
        <taxon>Agaricales</taxon>
        <taxon>Agaricineae</taxon>
        <taxon>Crepidotaceae</taxon>
        <taxon>Crepidotus</taxon>
    </lineage>
</organism>
<evidence type="ECO:0000256" key="6">
    <source>
        <dbReference type="ARBA" id="ARBA00022989"/>
    </source>
</evidence>
<feature type="region of interest" description="Disordered" evidence="8">
    <location>
        <begin position="592"/>
        <end position="623"/>
    </location>
</feature>
<dbReference type="SMART" id="SM00744">
    <property type="entry name" value="RINGv"/>
    <property type="match status" value="1"/>
</dbReference>
<evidence type="ECO:0000256" key="8">
    <source>
        <dbReference type="SAM" id="MobiDB-lite"/>
    </source>
</evidence>
<comment type="caution">
    <text evidence="11">The sequence shown here is derived from an EMBL/GenBank/DDBJ whole genome shotgun (WGS) entry which is preliminary data.</text>
</comment>
<keyword evidence="12" id="KW-1185">Reference proteome</keyword>
<evidence type="ECO:0000256" key="2">
    <source>
        <dbReference type="ARBA" id="ARBA00022692"/>
    </source>
</evidence>
<evidence type="ECO:0000256" key="3">
    <source>
        <dbReference type="ARBA" id="ARBA00022723"/>
    </source>
</evidence>
<dbReference type="OrthoDB" id="5817083at2759"/>
<evidence type="ECO:0000259" key="10">
    <source>
        <dbReference type="PROSITE" id="PS51292"/>
    </source>
</evidence>
<dbReference type="GO" id="GO:0016020">
    <property type="term" value="C:membrane"/>
    <property type="evidence" value="ECO:0007669"/>
    <property type="project" value="UniProtKB-SubCell"/>
</dbReference>
<comment type="subcellular location">
    <subcellularLocation>
        <location evidence="1">Membrane</location>
        <topology evidence="1">Multi-pass membrane protein</topology>
    </subcellularLocation>
</comment>
<dbReference type="EMBL" id="MU157848">
    <property type="protein sequence ID" value="KAF9529100.1"/>
    <property type="molecule type" value="Genomic_DNA"/>
</dbReference>
<proteinExistence type="predicted"/>
<keyword evidence="6 9" id="KW-1133">Transmembrane helix</keyword>
<keyword evidence="7 9" id="KW-0472">Membrane</keyword>
<dbReference type="Pfam" id="PF12906">
    <property type="entry name" value="RINGv"/>
    <property type="match status" value="1"/>
</dbReference>
<evidence type="ECO:0000256" key="5">
    <source>
        <dbReference type="ARBA" id="ARBA00022833"/>
    </source>
</evidence>
<dbReference type="SUPFAM" id="SSF57850">
    <property type="entry name" value="RING/U-box"/>
    <property type="match status" value="1"/>
</dbReference>
<evidence type="ECO:0000313" key="12">
    <source>
        <dbReference type="Proteomes" id="UP000807306"/>
    </source>
</evidence>
<reference evidence="11" key="1">
    <citation type="submission" date="2020-11" db="EMBL/GenBank/DDBJ databases">
        <authorList>
            <consortium name="DOE Joint Genome Institute"/>
            <person name="Ahrendt S."/>
            <person name="Riley R."/>
            <person name="Andreopoulos W."/>
            <person name="Labutti K."/>
            <person name="Pangilinan J."/>
            <person name="Ruiz-Duenas F.J."/>
            <person name="Barrasa J.M."/>
            <person name="Sanchez-Garcia M."/>
            <person name="Camarero S."/>
            <person name="Miyauchi S."/>
            <person name="Serrano A."/>
            <person name="Linde D."/>
            <person name="Babiker R."/>
            <person name="Drula E."/>
            <person name="Ayuso-Fernandez I."/>
            <person name="Pacheco R."/>
            <person name="Padilla G."/>
            <person name="Ferreira P."/>
            <person name="Barriuso J."/>
            <person name="Kellner H."/>
            <person name="Castanera R."/>
            <person name="Alfaro M."/>
            <person name="Ramirez L."/>
            <person name="Pisabarro A.G."/>
            <person name="Kuo A."/>
            <person name="Tritt A."/>
            <person name="Lipzen A."/>
            <person name="He G."/>
            <person name="Yan M."/>
            <person name="Ng V."/>
            <person name="Cullen D."/>
            <person name="Martin F."/>
            <person name="Rosso M.-N."/>
            <person name="Henrissat B."/>
            <person name="Hibbett D."/>
            <person name="Martinez A.T."/>
            <person name="Grigoriev I.V."/>
        </authorList>
    </citation>
    <scope>NUCLEOTIDE SEQUENCE</scope>
    <source>
        <strain evidence="11">CBS 506.95</strain>
    </source>
</reference>
<evidence type="ECO:0000256" key="7">
    <source>
        <dbReference type="ARBA" id="ARBA00023136"/>
    </source>
</evidence>
<dbReference type="AlphaFoldDB" id="A0A9P6JR21"/>
<protein>
    <recommendedName>
        <fullName evidence="10">RING-CH-type domain-containing protein</fullName>
    </recommendedName>
</protein>
<dbReference type="GO" id="GO:0008270">
    <property type="term" value="F:zinc ion binding"/>
    <property type="evidence" value="ECO:0007669"/>
    <property type="project" value="UniProtKB-KW"/>
</dbReference>
<evidence type="ECO:0000256" key="1">
    <source>
        <dbReference type="ARBA" id="ARBA00004141"/>
    </source>
</evidence>
<keyword evidence="2 9" id="KW-0812">Transmembrane</keyword>
<feature type="region of interest" description="Disordered" evidence="8">
    <location>
        <begin position="1"/>
        <end position="21"/>
    </location>
</feature>
<accession>A0A9P6JR21</accession>
<keyword evidence="4" id="KW-0863">Zinc-finger</keyword>
<dbReference type="Gene3D" id="3.30.40.10">
    <property type="entry name" value="Zinc/RING finger domain, C3HC4 (zinc finger)"/>
    <property type="match status" value="1"/>
</dbReference>
<feature type="domain" description="RING-CH-type" evidence="10">
    <location>
        <begin position="25"/>
        <end position="98"/>
    </location>
</feature>
<name>A0A9P6JR21_9AGAR</name>
<feature type="region of interest" description="Disordered" evidence="8">
    <location>
        <begin position="294"/>
        <end position="314"/>
    </location>
</feature>
<gene>
    <name evidence="11" type="ORF">CPB83DRAFT_853225</name>
</gene>
<sequence>MASNPQRRAHETQSSATTGQRVPTINDLRVKQCYICMEEERSDTPTTQPPRAWTHPCSCTLVAHADCLLKWIQSSQATSSRAPNALKCPQCGTAYELISKEPFLLKLLGTGNKVLQKCGTWFTLLGVATAAGVAGTSIYICLTAYGAYALEKFIGREMFDLILTDDPTNWPWSAYINLPLIPLSLIASRFTPTSSLSPAGGASASSFIIPLLLVWPPSQPVGEPARRMYEYWSRPENARRLTELSLFGNNGTRMSMWPPPPILFGLFGIPLVKALYRRAYARLYKRVLGSSVQQSVARRANPGPPNGNAPNDDEIRIDEGPIVIRIVARGGNEPAQPVDANADADANAPAAQNVPVAAEEEDPDAANVQAAEQFLNMSTSSLGRRIGGALLVPVISNMMGGLLLRLSKRSVILQGILGVSHASRMGTNSTVRNWLIGDYTGPGSGSVVERALPTTAFSQPRRTSLTESEPEYPYPPLSWTKLFLFSSPYGTGTGAGSARWKDLSIFQQTRVGLKLVVNAMLGGSRIWVESDPVWWRNSLGFALFCAIKDAIHLLHLYLKKKELESRKVVNRDFSGVDFESLDLIPGFLQEEQASTNTNERRISTEAPSSVSAKITPAPQHQHESEVELMEELDVVAHDGQ</sequence>
<dbReference type="PROSITE" id="PS51292">
    <property type="entry name" value="ZF_RING_CH"/>
    <property type="match status" value="1"/>
</dbReference>
<evidence type="ECO:0000256" key="4">
    <source>
        <dbReference type="ARBA" id="ARBA00022771"/>
    </source>
</evidence>
<evidence type="ECO:0000256" key="9">
    <source>
        <dbReference type="SAM" id="Phobius"/>
    </source>
</evidence>
<evidence type="ECO:0000313" key="11">
    <source>
        <dbReference type="EMBL" id="KAF9529100.1"/>
    </source>
</evidence>
<keyword evidence="3" id="KW-0479">Metal-binding</keyword>